<sequence length="178" mass="19211">MGPFGIAGLSIVVAFVALVGFLSIYGRFGPGCINLYRRLRNRVGKKTQLTGRHNSIETDVTVDCEAAWSGTTPDVKSEACVEWKRASMCSVETHYSGSTKATCDDWQRINAVVSDQPCSSSALSIEVSDEWESSDDGGPKSPWRSVAFTLAARLPYVNKLTSTADSMSTISVAIYING</sequence>
<dbReference type="AlphaFoldDB" id="A0AAJ0DN88"/>
<name>A0AAJ0DN88_9PEZI</name>
<dbReference type="EMBL" id="JAWDJX010000016">
    <property type="protein sequence ID" value="KAK3053437.1"/>
    <property type="molecule type" value="Genomic_DNA"/>
</dbReference>
<gene>
    <name evidence="2" type="ORF">LTR09_005606</name>
</gene>
<keyword evidence="3" id="KW-1185">Reference proteome</keyword>
<dbReference type="Proteomes" id="UP001271007">
    <property type="component" value="Unassembled WGS sequence"/>
</dbReference>
<proteinExistence type="predicted"/>
<protein>
    <submittedName>
        <fullName evidence="2">Uncharacterized protein</fullName>
    </submittedName>
</protein>
<evidence type="ECO:0000313" key="2">
    <source>
        <dbReference type="EMBL" id="KAK3053437.1"/>
    </source>
</evidence>
<keyword evidence="1" id="KW-1133">Transmembrane helix</keyword>
<evidence type="ECO:0000256" key="1">
    <source>
        <dbReference type="SAM" id="Phobius"/>
    </source>
</evidence>
<keyword evidence="1" id="KW-0812">Transmembrane</keyword>
<keyword evidence="1" id="KW-0472">Membrane</keyword>
<evidence type="ECO:0000313" key="3">
    <source>
        <dbReference type="Proteomes" id="UP001271007"/>
    </source>
</evidence>
<reference evidence="2" key="1">
    <citation type="submission" date="2023-04" db="EMBL/GenBank/DDBJ databases">
        <title>Black Yeasts Isolated from many extreme environments.</title>
        <authorList>
            <person name="Coleine C."/>
            <person name="Stajich J.E."/>
            <person name="Selbmann L."/>
        </authorList>
    </citation>
    <scope>NUCLEOTIDE SEQUENCE</scope>
    <source>
        <strain evidence="2">CCFEE 5312</strain>
    </source>
</reference>
<comment type="caution">
    <text evidence="2">The sequence shown here is derived from an EMBL/GenBank/DDBJ whole genome shotgun (WGS) entry which is preliminary data.</text>
</comment>
<organism evidence="2 3">
    <name type="scientific">Extremus antarcticus</name>
    <dbReference type="NCBI Taxonomy" id="702011"/>
    <lineage>
        <taxon>Eukaryota</taxon>
        <taxon>Fungi</taxon>
        <taxon>Dikarya</taxon>
        <taxon>Ascomycota</taxon>
        <taxon>Pezizomycotina</taxon>
        <taxon>Dothideomycetes</taxon>
        <taxon>Dothideomycetidae</taxon>
        <taxon>Mycosphaerellales</taxon>
        <taxon>Extremaceae</taxon>
        <taxon>Extremus</taxon>
    </lineage>
</organism>
<accession>A0AAJ0DN88</accession>
<feature type="transmembrane region" description="Helical" evidence="1">
    <location>
        <begin position="6"/>
        <end position="28"/>
    </location>
</feature>